<accession>A0A2P5HHJ9</accession>
<dbReference type="GO" id="GO:0005524">
    <property type="term" value="F:ATP binding"/>
    <property type="evidence" value="ECO:0007669"/>
    <property type="project" value="InterPro"/>
</dbReference>
<feature type="compositionally biased region" description="Gly residues" evidence="1">
    <location>
        <begin position="501"/>
        <end position="535"/>
    </location>
</feature>
<comment type="caution">
    <text evidence="3">The sequence shown here is derived from an EMBL/GenBank/DDBJ whole genome shotgun (WGS) entry which is preliminary data.</text>
</comment>
<dbReference type="SUPFAM" id="SSF56112">
    <property type="entry name" value="Protein kinase-like (PK-like)"/>
    <property type="match status" value="1"/>
</dbReference>
<proteinExistence type="predicted"/>
<sequence length="554" mass="60544">MANRHSLSDRSIFVLQQTIDYFDNYWRTLTEWPAHERIPVFQRLRIPYWSPARPDPALGNAQPQAGPLGRGRNVPFAETTRSDTGGDSDQGRMRRFLEDMGYTFVKVLGAGSQGVAALLEFAGQRLVMKWSQELPALATEMWAEKKMVGAEHIVQRKWRPGMIDTGWDNDSAMMDDILTLEYTYEQEMRQSLGPGVSLMGLLRKISSQQAYLKDSEIWHIFLCLFRACVALTYPGRWAPPGFAPDENNDAPTQEEFVPVNNFGTPAPTENGIINFDMNDRNILIGDFSADPGPGHSHDQVPVVKVGDLGVITRFLPRHRNDFFSLVACRVRGNMWYHTPEQFGETWKNVDGMESLATDDVAGKFGWATNLWQVGRLMTIIITGMLPDVPPTCTQRSIRVQPDGTTRMIWTYAGHLLDPEFDHYDPLLRSTVAWCMAHRPADRPDIDLLEGLLTNAAAADRSAAEAQGRVSIAELLGVPAPATRATSAPVTPPAAAPVAPGPGRGGFFGGGGGVPRGGGPRGGGGGGNRGRGGGGRGRGRGGGRGRGRGWRGPST</sequence>
<evidence type="ECO:0000259" key="2">
    <source>
        <dbReference type="PROSITE" id="PS50011"/>
    </source>
</evidence>
<evidence type="ECO:0000313" key="4">
    <source>
        <dbReference type="Proteomes" id="UP000094444"/>
    </source>
</evidence>
<dbReference type="STRING" id="158607.A0A2P5HHJ9"/>
<dbReference type="OrthoDB" id="4062651at2759"/>
<dbReference type="AlphaFoldDB" id="A0A2P5HHJ9"/>
<dbReference type="Proteomes" id="UP000094444">
    <property type="component" value="Unassembled WGS sequence"/>
</dbReference>
<organism evidence="3 4">
    <name type="scientific">Diaporthe helianthi</name>
    <dbReference type="NCBI Taxonomy" id="158607"/>
    <lineage>
        <taxon>Eukaryota</taxon>
        <taxon>Fungi</taxon>
        <taxon>Dikarya</taxon>
        <taxon>Ascomycota</taxon>
        <taxon>Pezizomycotina</taxon>
        <taxon>Sordariomycetes</taxon>
        <taxon>Sordariomycetidae</taxon>
        <taxon>Diaporthales</taxon>
        <taxon>Diaporthaceae</taxon>
        <taxon>Diaporthe</taxon>
    </lineage>
</organism>
<dbReference type="InterPro" id="IPR011009">
    <property type="entry name" value="Kinase-like_dom_sf"/>
</dbReference>
<name>A0A2P5HHJ9_DIAHE</name>
<feature type="region of interest" description="Disordered" evidence="1">
    <location>
        <begin position="55"/>
        <end position="92"/>
    </location>
</feature>
<dbReference type="PROSITE" id="PS50011">
    <property type="entry name" value="PROTEIN_KINASE_DOM"/>
    <property type="match status" value="1"/>
</dbReference>
<dbReference type="EMBL" id="MAVT02002041">
    <property type="protein sequence ID" value="POS69723.1"/>
    <property type="molecule type" value="Genomic_DNA"/>
</dbReference>
<dbReference type="Gene3D" id="1.10.510.10">
    <property type="entry name" value="Transferase(Phosphotransferase) domain 1"/>
    <property type="match status" value="1"/>
</dbReference>
<feature type="compositionally biased region" description="Basic residues" evidence="1">
    <location>
        <begin position="536"/>
        <end position="548"/>
    </location>
</feature>
<protein>
    <recommendedName>
        <fullName evidence="2">Protein kinase domain-containing protein</fullName>
    </recommendedName>
</protein>
<keyword evidence="4" id="KW-1185">Reference proteome</keyword>
<evidence type="ECO:0000256" key="1">
    <source>
        <dbReference type="SAM" id="MobiDB-lite"/>
    </source>
</evidence>
<dbReference type="InParanoid" id="A0A2P5HHJ9"/>
<dbReference type="InterPro" id="IPR000719">
    <property type="entry name" value="Prot_kinase_dom"/>
</dbReference>
<feature type="region of interest" description="Disordered" evidence="1">
    <location>
        <begin position="482"/>
        <end position="554"/>
    </location>
</feature>
<gene>
    <name evidence="3" type="ORF">DHEL01_v211885</name>
</gene>
<feature type="domain" description="Protein kinase" evidence="2">
    <location>
        <begin position="102"/>
        <end position="452"/>
    </location>
</feature>
<reference evidence="3" key="1">
    <citation type="submission" date="2017-09" db="EMBL/GenBank/DDBJ databases">
        <title>Polyketide synthases of a Diaporthe helianthi virulent isolate.</title>
        <authorList>
            <person name="Baroncelli R."/>
        </authorList>
    </citation>
    <scope>NUCLEOTIDE SEQUENCE [LARGE SCALE GENOMIC DNA]</scope>
    <source>
        <strain evidence="3">7/96</strain>
    </source>
</reference>
<dbReference type="GO" id="GO:0004672">
    <property type="term" value="F:protein kinase activity"/>
    <property type="evidence" value="ECO:0007669"/>
    <property type="project" value="InterPro"/>
</dbReference>
<evidence type="ECO:0000313" key="3">
    <source>
        <dbReference type="EMBL" id="POS69723.1"/>
    </source>
</evidence>